<dbReference type="InterPro" id="IPR050491">
    <property type="entry name" value="AmpC-like"/>
</dbReference>
<keyword evidence="2" id="KW-0378">Hydrolase</keyword>
<sequence>MKTMEIARLLTWKTMVLFIVLAVMCKSVAAQDLNTSKLDELLTYLEDRNEAMGSLAISKNGKLLYARSIGYRSVNNDKKIPADRDTKYRIWSITKIFTATMILQLIEEGNLKLETTLDQFFPRIANADSITILHMLNHKSGIHDFTDPGPENSSSPDSQTQARMVDLISMFKPDFRPGERFQYSNSNFLLLGYIVEKLDEVTYSAALRNRISSRIGLSDTYYGLDALRSIENKAFTYRLQEGQWIAVNEGDFSAPVPGGAGSIVSTPSDMVKFIESLFSGRLITENSLAQMTNISEFYGLGIHLVHSQSSAGFGHGGGYLGSYSNLAYYPQDRLAIAYCTNGQVYEMDKILYHVLQICYDKSYVLPFNRPSIQLSKNILQKYAGIYETPKFLLTVTMEGNHLTAQPAGQQKSTLAAFAENGFFTQEFNIEITFGSDKTGKTDSVFIRQGDRKMAGKKIK</sequence>
<dbReference type="AlphaFoldDB" id="A0A4R3KMF7"/>
<name>A0A4R3KMF7_9SPHI</name>
<evidence type="ECO:0000259" key="1">
    <source>
        <dbReference type="Pfam" id="PF00144"/>
    </source>
</evidence>
<dbReference type="InterPro" id="IPR012338">
    <property type="entry name" value="Beta-lactam/transpept-like"/>
</dbReference>
<reference evidence="2 3" key="1">
    <citation type="submission" date="2019-03" db="EMBL/GenBank/DDBJ databases">
        <title>Genomic Encyclopedia of Type Strains, Phase IV (KMG-IV): sequencing the most valuable type-strain genomes for metagenomic binning, comparative biology and taxonomic classification.</title>
        <authorList>
            <person name="Goeker M."/>
        </authorList>
    </citation>
    <scope>NUCLEOTIDE SEQUENCE [LARGE SCALE GENOMIC DNA]</scope>
    <source>
        <strain evidence="2 3">DSM 21100</strain>
    </source>
</reference>
<keyword evidence="3" id="KW-1185">Reference proteome</keyword>
<dbReference type="Proteomes" id="UP000295807">
    <property type="component" value="Unassembled WGS sequence"/>
</dbReference>
<keyword evidence="2" id="KW-0121">Carboxypeptidase</keyword>
<dbReference type="Pfam" id="PF00144">
    <property type="entry name" value="Beta-lactamase"/>
    <property type="match status" value="1"/>
</dbReference>
<dbReference type="EMBL" id="SMAD01000016">
    <property type="protein sequence ID" value="TCS84970.1"/>
    <property type="molecule type" value="Genomic_DNA"/>
</dbReference>
<dbReference type="InterPro" id="IPR001466">
    <property type="entry name" value="Beta-lactam-related"/>
</dbReference>
<gene>
    <name evidence="2" type="ORF">EDD80_11662</name>
</gene>
<dbReference type="RefSeq" id="WP_132130569.1">
    <property type="nucleotide sequence ID" value="NZ_CP042432.1"/>
</dbReference>
<dbReference type="GO" id="GO:0004180">
    <property type="term" value="F:carboxypeptidase activity"/>
    <property type="evidence" value="ECO:0007669"/>
    <property type="project" value="UniProtKB-KW"/>
</dbReference>
<keyword evidence="2" id="KW-0645">Protease</keyword>
<proteinExistence type="predicted"/>
<feature type="domain" description="Beta-lactamase-related" evidence="1">
    <location>
        <begin position="53"/>
        <end position="346"/>
    </location>
</feature>
<protein>
    <submittedName>
        <fullName evidence="2">D-alanyl-D-alanine carboxypeptidase</fullName>
    </submittedName>
</protein>
<dbReference type="Gene3D" id="3.40.710.10">
    <property type="entry name" value="DD-peptidase/beta-lactamase superfamily"/>
    <property type="match status" value="1"/>
</dbReference>
<evidence type="ECO:0000313" key="2">
    <source>
        <dbReference type="EMBL" id="TCS84970.1"/>
    </source>
</evidence>
<dbReference type="PANTHER" id="PTHR46825">
    <property type="entry name" value="D-ALANYL-D-ALANINE-CARBOXYPEPTIDASE/ENDOPEPTIDASE AMPH"/>
    <property type="match status" value="1"/>
</dbReference>
<accession>A0A4R3KMF7</accession>
<organism evidence="2 3">
    <name type="scientific">Anseongella ginsenosidimutans</name>
    <dbReference type="NCBI Taxonomy" id="496056"/>
    <lineage>
        <taxon>Bacteria</taxon>
        <taxon>Pseudomonadati</taxon>
        <taxon>Bacteroidota</taxon>
        <taxon>Sphingobacteriia</taxon>
        <taxon>Sphingobacteriales</taxon>
        <taxon>Sphingobacteriaceae</taxon>
        <taxon>Anseongella</taxon>
    </lineage>
</organism>
<comment type="caution">
    <text evidence="2">The sequence shown here is derived from an EMBL/GenBank/DDBJ whole genome shotgun (WGS) entry which is preliminary data.</text>
</comment>
<dbReference type="OrthoDB" id="9793489at2"/>
<dbReference type="SUPFAM" id="SSF56601">
    <property type="entry name" value="beta-lactamase/transpeptidase-like"/>
    <property type="match status" value="1"/>
</dbReference>
<evidence type="ECO:0000313" key="3">
    <source>
        <dbReference type="Proteomes" id="UP000295807"/>
    </source>
</evidence>
<dbReference type="PANTHER" id="PTHR46825:SF9">
    <property type="entry name" value="BETA-LACTAMASE-RELATED DOMAIN-CONTAINING PROTEIN"/>
    <property type="match status" value="1"/>
</dbReference>